<keyword evidence="6" id="KW-1185">Reference proteome</keyword>
<dbReference type="NCBIfam" id="NF002085">
    <property type="entry name" value="PRK00915.1-2"/>
    <property type="match status" value="1"/>
</dbReference>
<evidence type="ECO:0000313" key="5">
    <source>
        <dbReference type="EMBL" id="BDH80001.1"/>
    </source>
</evidence>
<dbReference type="PROSITE" id="PS50991">
    <property type="entry name" value="PYR_CT"/>
    <property type="match status" value="1"/>
</dbReference>
<evidence type="ECO:0000256" key="1">
    <source>
        <dbReference type="ARBA" id="ARBA00006154"/>
    </source>
</evidence>
<dbReference type="PROSITE" id="PS00816">
    <property type="entry name" value="AIPM_HOMOCIT_SYNTH_2"/>
    <property type="match status" value="1"/>
</dbReference>
<dbReference type="Proteomes" id="UP000831817">
    <property type="component" value="Chromosome"/>
</dbReference>
<dbReference type="InterPro" id="IPR000891">
    <property type="entry name" value="PYR_CT"/>
</dbReference>
<dbReference type="InterPro" id="IPR011830">
    <property type="entry name" value="LEU1_arch"/>
</dbReference>
<evidence type="ECO:0000313" key="6">
    <source>
        <dbReference type="Proteomes" id="UP000831817"/>
    </source>
</evidence>
<dbReference type="InterPro" id="IPR002034">
    <property type="entry name" value="AIPM/Hcit_synth_CS"/>
</dbReference>
<dbReference type="NCBIfam" id="TIGR02090">
    <property type="entry name" value="LEU1_arch"/>
    <property type="match status" value="1"/>
</dbReference>
<dbReference type="EMBL" id="AP025698">
    <property type="protein sequence ID" value="BDH80001.1"/>
    <property type="molecule type" value="Genomic_DNA"/>
</dbReference>
<sequence length="403" mass="44963">MIPHTHKDLGDHLKYFVSPFNKKIKLKFPEKITIYDTTLRDGEQTPGVCLGTKEKLAIARKLDELGIHQIEAGFPVVSEEERRSVKKIANEGLNAEILALSRTKKEDIETAIDCDVDGIITFIATSDLHLKHKLKLTKEQALNICMKSLEYAKDHGIFVAFSAEDATRTDLDFLKKIYKKAEDYGADRIHIADTVGAITPQGMQFLVKELKKFLNTEIALHCHNDFGLAVANSITGLLAGADAISTTVNGIGERAGNTPLEELIMALLILYGIGLGFNIKVLCELSKLVEKYTHMKVPENKPIVGKNVFRHESGIHVDAVLEEPLTYEPFLPELIGHKRKIVLGKHSGCRAVKAKLKEYGIEVTRDELCKIVEEVKKAREKGRFINDKLFKEIISSVKGPVDM</sequence>
<keyword evidence="2 3" id="KW-0808">Transferase</keyword>
<accession>A0ABM7YF42</accession>
<comment type="similarity">
    <text evidence="1 3">Belongs to the alpha-IPM synthase/homocitrate synthase family.</text>
</comment>
<dbReference type="Pfam" id="PF00682">
    <property type="entry name" value="HMGL-like"/>
    <property type="match status" value="1"/>
</dbReference>
<organism evidence="5 6">
    <name type="scientific">Methanothermobacter tenebrarum</name>
    <dbReference type="NCBI Taxonomy" id="680118"/>
    <lineage>
        <taxon>Archaea</taxon>
        <taxon>Methanobacteriati</taxon>
        <taxon>Methanobacteriota</taxon>
        <taxon>Methanomada group</taxon>
        <taxon>Methanobacteria</taxon>
        <taxon>Methanobacteriales</taxon>
        <taxon>Methanobacteriaceae</taxon>
        <taxon>Methanothermobacter</taxon>
    </lineage>
</organism>
<proteinExistence type="inferred from homology"/>
<dbReference type="PANTHER" id="PTHR42880:SF2">
    <property type="entry name" value="(R)-CITRAMALATE SYNTHASE CIMA"/>
    <property type="match status" value="1"/>
</dbReference>
<protein>
    <submittedName>
        <fullName evidence="5">Homocitrate synthase</fullName>
    </submittedName>
</protein>
<dbReference type="PROSITE" id="PS00815">
    <property type="entry name" value="AIPM_HOMOCIT_SYNTH_1"/>
    <property type="match status" value="1"/>
</dbReference>
<evidence type="ECO:0000256" key="2">
    <source>
        <dbReference type="ARBA" id="ARBA00022679"/>
    </source>
</evidence>
<gene>
    <name evidence="5" type="primary">aksA</name>
    <name evidence="5" type="ORF">MTTB_13800</name>
</gene>
<dbReference type="Gene3D" id="3.20.20.70">
    <property type="entry name" value="Aldolase class I"/>
    <property type="match status" value="1"/>
</dbReference>
<evidence type="ECO:0000259" key="4">
    <source>
        <dbReference type="PROSITE" id="PS50991"/>
    </source>
</evidence>
<dbReference type="SUPFAM" id="SSF51569">
    <property type="entry name" value="Aldolase"/>
    <property type="match status" value="1"/>
</dbReference>
<name>A0ABM7YF42_9EURY</name>
<dbReference type="InterPro" id="IPR013785">
    <property type="entry name" value="Aldolase_TIM"/>
</dbReference>
<dbReference type="Pfam" id="PF22617">
    <property type="entry name" value="HCS_D2"/>
    <property type="match status" value="1"/>
</dbReference>
<feature type="domain" description="Pyruvate carboxyltransferase" evidence="4">
    <location>
        <begin position="32"/>
        <end position="283"/>
    </location>
</feature>
<dbReference type="InterPro" id="IPR054691">
    <property type="entry name" value="LeuA/HCS_post-cat"/>
</dbReference>
<dbReference type="CDD" id="cd07940">
    <property type="entry name" value="DRE_TIM_IPMS"/>
    <property type="match status" value="1"/>
</dbReference>
<reference evidence="5 6" key="1">
    <citation type="submission" date="2022-04" db="EMBL/GenBank/DDBJ databases">
        <title>Complete genome of Methanothermobacter tenebrarum strain RMAS.</title>
        <authorList>
            <person name="Nakamura K."/>
            <person name="Oshima K."/>
            <person name="Hattori M."/>
            <person name="Kamagata Y."/>
            <person name="Takamizawa K."/>
        </authorList>
    </citation>
    <scope>NUCLEOTIDE SEQUENCE [LARGE SCALE GENOMIC DNA]</scope>
    <source>
        <strain evidence="5 6">RMAS</strain>
    </source>
</reference>
<dbReference type="Gene3D" id="1.10.238.260">
    <property type="match status" value="1"/>
</dbReference>
<dbReference type="PANTHER" id="PTHR42880">
    <property type="entry name" value="HOMOCITRATE SYNTHASE"/>
    <property type="match status" value="1"/>
</dbReference>
<evidence type="ECO:0000256" key="3">
    <source>
        <dbReference type="RuleBase" id="RU003523"/>
    </source>
</evidence>